<dbReference type="GeneID" id="106466351"/>
<keyword evidence="1" id="KW-1185">Reference proteome</keyword>
<dbReference type="RefSeq" id="XP_022250052.1">
    <property type="nucleotide sequence ID" value="XM_022394344.1"/>
</dbReference>
<dbReference type="PANTHER" id="PTHR20908:SF1">
    <property type="entry name" value="LD15586P"/>
    <property type="match status" value="1"/>
</dbReference>
<dbReference type="InterPro" id="IPR008547">
    <property type="entry name" value="DUF829_TMEM53"/>
</dbReference>
<sequence>MSWYIIWYFSQTFYLSLHRENMKTLQVIRQTKVLFSMCRVRAIKWSHNFTSVGNKPQIRKVLLPCVVFHTVAQVHTNALSKNMKLTRNDSSNESNTPLVVLLAWMMAKDHHLKKYSNIYLERGFDILTVTMSPIQMLLPTSGCHILAQSLLGFLEQEQYEKIIFHGFSVGAYLFGEFLRKLNESSLYLSLISRFKGQIFDSAVGFEGIPKGFPRAVTSNLLLVKFVEFYIRNHLHLMYNIATKHYIEASNAFHNSPLKCPALLLVSADDMVGNPQANQKLMAIWQAQNIDVSWKCWEKSAHVSHFYHHKDEYIEELDKFLKKIQL</sequence>
<gene>
    <name evidence="2" type="primary">LOC106466351</name>
</gene>
<dbReference type="Pfam" id="PF05705">
    <property type="entry name" value="DUF829"/>
    <property type="match status" value="1"/>
</dbReference>
<protein>
    <submittedName>
        <fullName evidence="2">Transmembrane protein 53-like isoform X1</fullName>
    </submittedName>
</protein>
<accession>A0ABM1T2E6</accession>
<dbReference type="PANTHER" id="PTHR20908">
    <property type="entry name" value="LD15586P"/>
    <property type="match status" value="1"/>
</dbReference>
<proteinExistence type="predicted"/>
<name>A0ABM1T2E6_LIMPO</name>
<dbReference type="Proteomes" id="UP000694941">
    <property type="component" value="Unplaced"/>
</dbReference>
<organism evidence="1 2">
    <name type="scientific">Limulus polyphemus</name>
    <name type="common">Atlantic horseshoe crab</name>
    <dbReference type="NCBI Taxonomy" id="6850"/>
    <lineage>
        <taxon>Eukaryota</taxon>
        <taxon>Metazoa</taxon>
        <taxon>Ecdysozoa</taxon>
        <taxon>Arthropoda</taxon>
        <taxon>Chelicerata</taxon>
        <taxon>Merostomata</taxon>
        <taxon>Xiphosura</taxon>
        <taxon>Limulidae</taxon>
        <taxon>Limulus</taxon>
    </lineage>
</organism>
<reference evidence="2" key="1">
    <citation type="submission" date="2025-08" db="UniProtKB">
        <authorList>
            <consortium name="RefSeq"/>
        </authorList>
    </citation>
    <scope>IDENTIFICATION</scope>
    <source>
        <tissue evidence="2">Muscle</tissue>
    </source>
</reference>
<dbReference type="Gene3D" id="3.40.50.1820">
    <property type="entry name" value="alpha/beta hydrolase"/>
    <property type="match status" value="1"/>
</dbReference>
<evidence type="ECO:0000313" key="1">
    <source>
        <dbReference type="Proteomes" id="UP000694941"/>
    </source>
</evidence>
<dbReference type="SUPFAM" id="SSF53474">
    <property type="entry name" value="alpha/beta-Hydrolases"/>
    <property type="match status" value="1"/>
</dbReference>
<dbReference type="InterPro" id="IPR029058">
    <property type="entry name" value="AB_hydrolase_fold"/>
</dbReference>
<evidence type="ECO:0000313" key="2">
    <source>
        <dbReference type="RefSeq" id="XP_022250052.1"/>
    </source>
</evidence>